<accession>A0A8J3E1K2</accession>
<dbReference type="InterPro" id="IPR011008">
    <property type="entry name" value="Dimeric_a/b-barrel"/>
</dbReference>
<sequence length="113" mass="12537">MATHYFMVLTDPVAGQEAEYNSWYDDRHLDDVLAVDGFVSAQRFRLSRQAMPSGVPASQYLAIYEIETDDVDATLATLMARLGTPVMPVTPALDMGRIGMFVATALNPPKRRE</sequence>
<dbReference type="Proteomes" id="UP000646365">
    <property type="component" value="Unassembled WGS sequence"/>
</dbReference>
<proteinExistence type="predicted"/>
<gene>
    <name evidence="1" type="ORF">GCM10011611_04010</name>
</gene>
<dbReference type="RefSeq" id="WP_189041901.1">
    <property type="nucleotide sequence ID" value="NZ_BMJQ01000001.1"/>
</dbReference>
<dbReference type="EMBL" id="BMJQ01000001">
    <property type="protein sequence ID" value="GGF01714.1"/>
    <property type="molecule type" value="Genomic_DNA"/>
</dbReference>
<keyword evidence="2" id="KW-1185">Reference proteome</keyword>
<organism evidence="1 2">
    <name type="scientific">Aliidongia dinghuensis</name>
    <dbReference type="NCBI Taxonomy" id="1867774"/>
    <lineage>
        <taxon>Bacteria</taxon>
        <taxon>Pseudomonadati</taxon>
        <taxon>Pseudomonadota</taxon>
        <taxon>Alphaproteobacteria</taxon>
        <taxon>Rhodospirillales</taxon>
        <taxon>Dongiaceae</taxon>
        <taxon>Aliidongia</taxon>
    </lineage>
</organism>
<evidence type="ECO:0000313" key="2">
    <source>
        <dbReference type="Proteomes" id="UP000646365"/>
    </source>
</evidence>
<name>A0A8J3E1K2_9PROT</name>
<dbReference type="SUPFAM" id="SSF54909">
    <property type="entry name" value="Dimeric alpha+beta barrel"/>
    <property type="match status" value="1"/>
</dbReference>
<dbReference type="AlphaFoldDB" id="A0A8J3E1K2"/>
<evidence type="ECO:0000313" key="1">
    <source>
        <dbReference type="EMBL" id="GGF01714.1"/>
    </source>
</evidence>
<reference evidence="1" key="1">
    <citation type="journal article" date="2014" name="Int. J. Syst. Evol. Microbiol.">
        <title>Complete genome sequence of Corynebacterium casei LMG S-19264T (=DSM 44701T), isolated from a smear-ripened cheese.</title>
        <authorList>
            <consortium name="US DOE Joint Genome Institute (JGI-PGF)"/>
            <person name="Walter F."/>
            <person name="Albersmeier A."/>
            <person name="Kalinowski J."/>
            <person name="Ruckert C."/>
        </authorList>
    </citation>
    <scope>NUCLEOTIDE SEQUENCE</scope>
    <source>
        <strain evidence="1">CGMCC 1.15725</strain>
    </source>
</reference>
<comment type="caution">
    <text evidence="1">The sequence shown here is derived from an EMBL/GenBank/DDBJ whole genome shotgun (WGS) entry which is preliminary data.</text>
</comment>
<reference evidence="1" key="2">
    <citation type="submission" date="2020-09" db="EMBL/GenBank/DDBJ databases">
        <authorList>
            <person name="Sun Q."/>
            <person name="Zhou Y."/>
        </authorList>
    </citation>
    <scope>NUCLEOTIDE SEQUENCE</scope>
    <source>
        <strain evidence="1">CGMCC 1.15725</strain>
    </source>
</reference>
<protein>
    <recommendedName>
        <fullName evidence="3">DUF4286 family protein</fullName>
    </recommendedName>
</protein>
<evidence type="ECO:0008006" key="3">
    <source>
        <dbReference type="Google" id="ProtNLM"/>
    </source>
</evidence>